<protein>
    <recommendedName>
        <fullName evidence="3">Plasmid stabilization protein</fullName>
    </recommendedName>
</protein>
<dbReference type="AlphaFoldDB" id="A0ABD4TJ40"/>
<dbReference type="Gene3D" id="3.30.2310.20">
    <property type="entry name" value="RelE-like"/>
    <property type="match status" value="1"/>
</dbReference>
<name>A0ABD4TJ40_9EURY</name>
<sequence length="86" mass="10618">MEILFLDAARKEFERPPDDPQHLFLSHFEKIRSMPTRQHLRYGIPSHVEKVTRQARIIYEIHEDTLYILHCFADHKDYEQWYNSYR</sequence>
<proteinExistence type="predicted"/>
<evidence type="ECO:0000313" key="2">
    <source>
        <dbReference type="Proteomes" id="UP001524383"/>
    </source>
</evidence>
<keyword evidence="2" id="KW-1185">Reference proteome</keyword>
<dbReference type="Proteomes" id="UP001524383">
    <property type="component" value="Unassembled WGS sequence"/>
</dbReference>
<dbReference type="EMBL" id="VOTZ01000013">
    <property type="protein sequence ID" value="MCQ1538776.1"/>
    <property type="molecule type" value="Genomic_DNA"/>
</dbReference>
<reference evidence="1 2" key="1">
    <citation type="submission" date="2019-08" db="EMBL/GenBank/DDBJ databases">
        <authorList>
            <person name="Chen S.-C."/>
            <person name="Lai M.-C."/>
            <person name="You Y.-T."/>
        </authorList>
    </citation>
    <scope>NUCLEOTIDE SEQUENCE [LARGE SCALE GENOMIC DNA]</scope>
    <source>
        <strain evidence="1 2">P2F9704a</strain>
    </source>
</reference>
<organism evidence="1 2">
    <name type="scientific">Methanocalculus taiwanensis</name>
    <dbReference type="NCBI Taxonomy" id="106207"/>
    <lineage>
        <taxon>Archaea</taxon>
        <taxon>Methanobacteriati</taxon>
        <taxon>Methanobacteriota</taxon>
        <taxon>Stenosarchaea group</taxon>
        <taxon>Methanomicrobia</taxon>
        <taxon>Methanomicrobiales</taxon>
        <taxon>Methanocalculaceae</taxon>
        <taxon>Methanocalculus</taxon>
    </lineage>
</organism>
<dbReference type="InterPro" id="IPR035093">
    <property type="entry name" value="RelE/ParE_toxin_dom_sf"/>
</dbReference>
<evidence type="ECO:0000313" key="1">
    <source>
        <dbReference type="EMBL" id="MCQ1538776.1"/>
    </source>
</evidence>
<dbReference type="RefSeq" id="WP_255332726.1">
    <property type="nucleotide sequence ID" value="NZ_VOTZ01000013.1"/>
</dbReference>
<dbReference type="SUPFAM" id="SSF143011">
    <property type="entry name" value="RelE-like"/>
    <property type="match status" value="1"/>
</dbReference>
<gene>
    <name evidence="1" type="ORF">FTO68_07235</name>
</gene>
<evidence type="ECO:0008006" key="3">
    <source>
        <dbReference type="Google" id="ProtNLM"/>
    </source>
</evidence>
<comment type="caution">
    <text evidence="1">The sequence shown here is derived from an EMBL/GenBank/DDBJ whole genome shotgun (WGS) entry which is preliminary data.</text>
</comment>
<accession>A0ABD4TJ40</accession>